<dbReference type="GO" id="GO:0009451">
    <property type="term" value="P:RNA modification"/>
    <property type="evidence" value="ECO:0007669"/>
    <property type="project" value="InterPro"/>
</dbReference>
<evidence type="ECO:0000313" key="2">
    <source>
        <dbReference type="EMBL" id="RXH85750.1"/>
    </source>
</evidence>
<proteinExistence type="predicted"/>
<dbReference type="Gene3D" id="1.25.40.10">
    <property type="entry name" value="Tetratricopeptide repeat domain"/>
    <property type="match status" value="1"/>
</dbReference>
<reference evidence="2 3" key="1">
    <citation type="submission" date="2018-10" db="EMBL/GenBank/DDBJ databases">
        <title>A high-quality apple genome assembly.</title>
        <authorList>
            <person name="Hu J."/>
        </authorList>
    </citation>
    <scope>NUCLEOTIDE SEQUENCE [LARGE SCALE GENOMIC DNA]</scope>
    <source>
        <strain evidence="3">cv. HFTH1</strain>
        <tissue evidence="2">Young leaf</tissue>
    </source>
</reference>
<comment type="caution">
    <text evidence="2">The sequence shown here is derived from an EMBL/GenBank/DDBJ whole genome shotgun (WGS) entry which is preliminary data.</text>
</comment>
<protein>
    <recommendedName>
        <fullName evidence="4">Pentatricopeptide repeat-containing protein</fullName>
    </recommendedName>
</protein>
<dbReference type="InterPro" id="IPR011990">
    <property type="entry name" value="TPR-like_helical_dom_sf"/>
</dbReference>
<gene>
    <name evidence="2" type="ORF">DVH24_014334</name>
</gene>
<evidence type="ECO:0008006" key="4">
    <source>
        <dbReference type="Google" id="ProtNLM"/>
    </source>
</evidence>
<name>A0A498IR60_MALDO</name>
<organism evidence="2 3">
    <name type="scientific">Malus domestica</name>
    <name type="common">Apple</name>
    <name type="synonym">Pyrus malus</name>
    <dbReference type="NCBI Taxonomy" id="3750"/>
    <lineage>
        <taxon>Eukaryota</taxon>
        <taxon>Viridiplantae</taxon>
        <taxon>Streptophyta</taxon>
        <taxon>Embryophyta</taxon>
        <taxon>Tracheophyta</taxon>
        <taxon>Spermatophyta</taxon>
        <taxon>Magnoliopsida</taxon>
        <taxon>eudicotyledons</taxon>
        <taxon>Gunneridae</taxon>
        <taxon>Pentapetalae</taxon>
        <taxon>rosids</taxon>
        <taxon>fabids</taxon>
        <taxon>Rosales</taxon>
        <taxon>Rosaceae</taxon>
        <taxon>Amygdaloideae</taxon>
        <taxon>Maleae</taxon>
        <taxon>Malus</taxon>
    </lineage>
</organism>
<dbReference type="GO" id="GO:0003723">
    <property type="term" value="F:RNA binding"/>
    <property type="evidence" value="ECO:0007669"/>
    <property type="project" value="InterPro"/>
</dbReference>
<dbReference type="PROSITE" id="PS51257">
    <property type="entry name" value="PROKAR_LIPOPROTEIN"/>
    <property type="match status" value="1"/>
</dbReference>
<keyword evidence="1" id="KW-0677">Repeat</keyword>
<dbReference type="Proteomes" id="UP000290289">
    <property type="component" value="Chromosome 10"/>
</dbReference>
<dbReference type="PANTHER" id="PTHR47926:SF502">
    <property type="entry name" value="SELENIUM BINDING PROTEIN"/>
    <property type="match status" value="1"/>
</dbReference>
<keyword evidence="3" id="KW-1185">Reference proteome</keyword>
<evidence type="ECO:0000256" key="1">
    <source>
        <dbReference type="ARBA" id="ARBA00022737"/>
    </source>
</evidence>
<dbReference type="InterPro" id="IPR002885">
    <property type="entry name" value="PPR_rpt"/>
</dbReference>
<accession>A0A498IR60</accession>
<dbReference type="PANTHER" id="PTHR47926">
    <property type="entry name" value="PENTATRICOPEPTIDE REPEAT-CONTAINING PROTEIN"/>
    <property type="match status" value="1"/>
</dbReference>
<evidence type="ECO:0000313" key="3">
    <source>
        <dbReference type="Proteomes" id="UP000290289"/>
    </source>
</evidence>
<dbReference type="InterPro" id="IPR046960">
    <property type="entry name" value="PPR_At4g14850-like_plant"/>
</dbReference>
<dbReference type="EMBL" id="RDQH01000336">
    <property type="protein sequence ID" value="RXH85750.1"/>
    <property type="molecule type" value="Genomic_DNA"/>
</dbReference>
<sequence length="118" mass="12814">MLREGFKPTHFIYSNVLTACANAGSMEQGKWVHAHMIKSAVTLVAFVVNTLLDMYAKSGSIEDAKKVSEKFHTVTIVDLLGRAGLLGQAEKFIRGMLIEPAAAVWGALLGACRLHKNT</sequence>
<dbReference type="AlphaFoldDB" id="A0A498IR60"/>
<dbReference type="Pfam" id="PF01535">
    <property type="entry name" value="PPR"/>
    <property type="match status" value="2"/>
</dbReference>